<evidence type="ECO:0000313" key="4">
    <source>
        <dbReference type="Proteomes" id="UP001275867"/>
    </source>
</evidence>
<accession>A0AAP5WFF9</accession>
<feature type="region of interest" description="Disordered" evidence="1">
    <location>
        <begin position="335"/>
        <end position="361"/>
    </location>
</feature>
<dbReference type="NCBIfam" id="TIGR01167">
    <property type="entry name" value="LPXTG_anchor"/>
    <property type="match status" value="1"/>
</dbReference>
<feature type="compositionally biased region" description="Low complexity" evidence="1">
    <location>
        <begin position="186"/>
        <end position="199"/>
    </location>
</feature>
<evidence type="ECO:0000256" key="1">
    <source>
        <dbReference type="SAM" id="MobiDB-lite"/>
    </source>
</evidence>
<dbReference type="RefSeq" id="WP_084254244.1">
    <property type="nucleotide sequence ID" value="NZ_WERX01000005.1"/>
</dbReference>
<reference evidence="3" key="1">
    <citation type="submission" date="2019-10" db="EMBL/GenBank/DDBJ databases">
        <title>Malate fermentation in French cider.</title>
        <authorList>
            <person name="Cousin F.J."/>
            <person name="Medina Fernandez S."/>
            <person name="Misery B."/>
            <person name="Laplace J.-M."/>
            <person name="Cretenet M."/>
        </authorList>
    </citation>
    <scope>NUCLEOTIDE SEQUENCE</scope>
    <source>
        <strain evidence="3">UCMA15901</strain>
    </source>
</reference>
<name>A0AAP5WFF9_9LACO</name>
<dbReference type="Gene3D" id="2.60.40.4300">
    <property type="match status" value="2"/>
</dbReference>
<evidence type="ECO:0000313" key="3">
    <source>
        <dbReference type="EMBL" id="MDV7693725.1"/>
    </source>
</evidence>
<organism evidence="3 4">
    <name type="scientific">Pediococcus parvulus</name>
    <dbReference type="NCBI Taxonomy" id="54062"/>
    <lineage>
        <taxon>Bacteria</taxon>
        <taxon>Bacillati</taxon>
        <taxon>Bacillota</taxon>
        <taxon>Bacilli</taxon>
        <taxon>Lactobacillales</taxon>
        <taxon>Lactobacillaceae</taxon>
        <taxon>Pediococcus</taxon>
    </lineage>
</organism>
<dbReference type="AlphaFoldDB" id="A0AAP5WFF9"/>
<proteinExistence type="predicted"/>
<comment type="caution">
    <text evidence="3">The sequence shown here is derived from an EMBL/GenBank/DDBJ whole genome shotgun (WGS) entry which is preliminary data.</text>
</comment>
<feature type="domain" description="Mub B2-like" evidence="2">
    <location>
        <begin position="75"/>
        <end position="183"/>
    </location>
</feature>
<sequence length="523" mass="56022">MLKLRAQQLLDIQLVVGTLLKAIVLTEGSRPLDSKVNVTYVKDKTVIVRPTDPKNPTDPVDPTNPDGPKYPNGVSEKDLNKTVSRTITYTGADKNPASVTQTGTYTRTATVDAKTGELLGYGDWILVTSADGNNTNDGFTAVTSPKVLGYTADKNATAVTLGNDAVTNFKAGSADVTVTYTKDGTVEVTTPTDPTQPVDPSNPDGPKMPEITADDLLQTVTRTITYKVNASNDPNTPAAPATVTQTTSYKRSAIIDLKTGEILRYTDWIVNGINKFVAVDSPVVENYQADPACVSEITLSNNEINSIHLGEKTSHFNQTVSYNFVGTVTTTKDPDGGTTTVTKNPNGDVTDVNKTWPDGDKTHVHVDINTGRETVTETPKDKGSLPEVTVDPGQTVTVGQTTVHNDEPKGVVTLTHDSGNDKGSFVTVVNKDGSTSYSYAKDTTDNTGNTSKQISVQKIPNVTTNAVAITSTKRSATNTKKTNTKNLPQTDEQTNETDAIIGMSLLGMILSLVGIKWRKHERD</sequence>
<feature type="region of interest" description="Disordered" evidence="1">
    <location>
        <begin position="186"/>
        <end position="208"/>
    </location>
</feature>
<dbReference type="InterPro" id="IPR041495">
    <property type="entry name" value="Mub_B2"/>
</dbReference>
<dbReference type="EMBL" id="WERX01000005">
    <property type="protein sequence ID" value="MDV7693725.1"/>
    <property type="molecule type" value="Genomic_DNA"/>
</dbReference>
<gene>
    <name evidence="3" type="ORF">GA842_02280</name>
</gene>
<dbReference type="Proteomes" id="UP001275867">
    <property type="component" value="Unassembled WGS sequence"/>
</dbReference>
<feature type="compositionally biased region" description="Low complexity" evidence="1">
    <location>
        <begin position="57"/>
        <end position="67"/>
    </location>
</feature>
<dbReference type="Pfam" id="PF17966">
    <property type="entry name" value="Muc_B2"/>
    <property type="match status" value="2"/>
</dbReference>
<protein>
    <submittedName>
        <fullName evidence="3">LPXTG cell wall anchor domain-containing protein</fullName>
    </submittedName>
</protein>
<evidence type="ECO:0000259" key="2">
    <source>
        <dbReference type="Pfam" id="PF17966"/>
    </source>
</evidence>
<feature type="region of interest" description="Disordered" evidence="1">
    <location>
        <begin position="47"/>
        <end position="76"/>
    </location>
</feature>
<feature type="domain" description="Mub B2-like" evidence="2">
    <location>
        <begin position="212"/>
        <end position="305"/>
    </location>
</feature>